<keyword evidence="2" id="KW-1185">Reference proteome</keyword>
<dbReference type="Proteomes" id="UP000193411">
    <property type="component" value="Unassembled WGS sequence"/>
</dbReference>
<protein>
    <submittedName>
        <fullName evidence="1">Uncharacterized protein</fullName>
    </submittedName>
</protein>
<organism evidence="1 2">
    <name type="scientific">Catenaria anguillulae PL171</name>
    <dbReference type="NCBI Taxonomy" id="765915"/>
    <lineage>
        <taxon>Eukaryota</taxon>
        <taxon>Fungi</taxon>
        <taxon>Fungi incertae sedis</taxon>
        <taxon>Blastocladiomycota</taxon>
        <taxon>Blastocladiomycetes</taxon>
        <taxon>Blastocladiales</taxon>
        <taxon>Catenariaceae</taxon>
        <taxon>Catenaria</taxon>
    </lineage>
</organism>
<evidence type="ECO:0000313" key="1">
    <source>
        <dbReference type="EMBL" id="ORZ36011.1"/>
    </source>
</evidence>
<proteinExistence type="predicted"/>
<sequence length="173" mass="19184">MAIKIEPESVAIGHPTLDHIVWRKETRQAPHDQNFIFWAEACREHRVRAAAIPIATSLLADGRSLERRYRPPSRQIYCWSRPIEDMVLTTVRSHTIILDLTTAGLLSTALAASPLVQLSNSQAFARCSTTTVPRTYKCLLHGTRSKGFFSAGLDKSVLAEPNDLLSACCVPLC</sequence>
<gene>
    <name evidence="1" type="ORF">BCR44DRAFT_33865</name>
</gene>
<dbReference type="AlphaFoldDB" id="A0A1Y2HQE8"/>
<comment type="caution">
    <text evidence="1">The sequence shown here is derived from an EMBL/GenBank/DDBJ whole genome shotgun (WGS) entry which is preliminary data.</text>
</comment>
<accession>A0A1Y2HQE8</accession>
<reference evidence="1 2" key="1">
    <citation type="submission" date="2016-07" db="EMBL/GenBank/DDBJ databases">
        <title>Pervasive Adenine N6-methylation of Active Genes in Fungi.</title>
        <authorList>
            <consortium name="DOE Joint Genome Institute"/>
            <person name="Mondo S.J."/>
            <person name="Dannebaum R.O."/>
            <person name="Kuo R.C."/>
            <person name="Labutti K."/>
            <person name="Haridas S."/>
            <person name="Kuo A."/>
            <person name="Salamov A."/>
            <person name="Ahrendt S.R."/>
            <person name="Lipzen A."/>
            <person name="Sullivan W."/>
            <person name="Andreopoulos W.B."/>
            <person name="Clum A."/>
            <person name="Lindquist E."/>
            <person name="Daum C."/>
            <person name="Ramamoorthy G.K."/>
            <person name="Gryganskyi A."/>
            <person name="Culley D."/>
            <person name="Magnuson J.K."/>
            <person name="James T.Y."/>
            <person name="O'Malley M.A."/>
            <person name="Stajich J.E."/>
            <person name="Spatafora J.W."/>
            <person name="Visel A."/>
            <person name="Grigoriev I.V."/>
        </authorList>
    </citation>
    <scope>NUCLEOTIDE SEQUENCE [LARGE SCALE GENOMIC DNA]</scope>
    <source>
        <strain evidence="1 2">PL171</strain>
    </source>
</reference>
<evidence type="ECO:0000313" key="2">
    <source>
        <dbReference type="Proteomes" id="UP000193411"/>
    </source>
</evidence>
<dbReference type="EMBL" id="MCFL01000019">
    <property type="protein sequence ID" value="ORZ36011.1"/>
    <property type="molecule type" value="Genomic_DNA"/>
</dbReference>
<name>A0A1Y2HQE8_9FUNG</name>